<name>A0A4Q1BJA6_TREME</name>
<reference evidence="3 4" key="1">
    <citation type="submission" date="2016-06" db="EMBL/GenBank/DDBJ databases">
        <title>Evolution of pathogenesis and genome organization in the Tremellales.</title>
        <authorList>
            <person name="Cuomo C."/>
            <person name="Litvintseva A."/>
            <person name="Heitman J."/>
            <person name="Chen Y."/>
            <person name="Sun S."/>
            <person name="Springer D."/>
            <person name="Dromer F."/>
            <person name="Young S."/>
            <person name="Zeng Q."/>
            <person name="Chapman S."/>
            <person name="Gujja S."/>
            <person name="Saif S."/>
            <person name="Birren B."/>
        </authorList>
    </citation>
    <scope>NUCLEOTIDE SEQUENCE [LARGE SCALE GENOMIC DNA]</scope>
    <source>
        <strain evidence="3 4">ATCC 28783</strain>
    </source>
</reference>
<accession>A0A4Q1BJA6</accession>
<dbReference type="InParanoid" id="A0A4Q1BJA6"/>
<gene>
    <name evidence="3" type="ORF">M231_05025</name>
</gene>
<feature type="region of interest" description="Disordered" evidence="1">
    <location>
        <begin position="564"/>
        <end position="589"/>
    </location>
</feature>
<feature type="compositionally biased region" description="Polar residues" evidence="1">
    <location>
        <begin position="564"/>
        <end position="573"/>
    </location>
</feature>
<dbReference type="EMBL" id="SDIL01000062">
    <property type="protein sequence ID" value="RXK37692.1"/>
    <property type="molecule type" value="Genomic_DNA"/>
</dbReference>
<feature type="transmembrane region" description="Helical" evidence="2">
    <location>
        <begin position="364"/>
        <end position="387"/>
    </location>
</feature>
<keyword evidence="4" id="KW-1185">Reference proteome</keyword>
<feature type="region of interest" description="Disordered" evidence="1">
    <location>
        <begin position="1"/>
        <end position="22"/>
    </location>
</feature>
<feature type="region of interest" description="Disordered" evidence="1">
    <location>
        <begin position="179"/>
        <end position="214"/>
    </location>
</feature>
<dbReference type="AlphaFoldDB" id="A0A4Q1BJA6"/>
<feature type="compositionally biased region" description="Pro residues" evidence="1">
    <location>
        <begin position="189"/>
        <end position="200"/>
    </location>
</feature>
<proteinExistence type="predicted"/>
<feature type="region of interest" description="Disordered" evidence="1">
    <location>
        <begin position="136"/>
        <end position="161"/>
    </location>
</feature>
<organism evidence="3 4">
    <name type="scientific">Tremella mesenterica</name>
    <name type="common">Jelly fungus</name>
    <dbReference type="NCBI Taxonomy" id="5217"/>
    <lineage>
        <taxon>Eukaryota</taxon>
        <taxon>Fungi</taxon>
        <taxon>Dikarya</taxon>
        <taxon>Basidiomycota</taxon>
        <taxon>Agaricomycotina</taxon>
        <taxon>Tremellomycetes</taxon>
        <taxon>Tremellales</taxon>
        <taxon>Tremellaceae</taxon>
        <taxon>Tremella</taxon>
    </lineage>
</organism>
<keyword evidence="2" id="KW-0812">Transmembrane</keyword>
<feature type="transmembrane region" description="Helical" evidence="2">
    <location>
        <begin position="394"/>
        <end position="416"/>
    </location>
</feature>
<feature type="compositionally biased region" description="Polar residues" evidence="1">
    <location>
        <begin position="495"/>
        <end position="516"/>
    </location>
</feature>
<feature type="region of interest" description="Disordered" evidence="1">
    <location>
        <begin position="481"/>
        <end position="547"/>
    </location>
</feature>
<feature type="compositionally biased region" description="Basic and acidic residues" evidence="1">
    <location>
        <begin position="482"/>
        <end position="492"/>
    </location>
</feature>
<evidence type="ECO:0000256" key="1">
    <source>
        <dbReference type="SAM" id="MobiDB-lite"/>
    </source>
</evidence>
<protein>
    <submittedName>
        <fullName evidence="3">Uncharacterized protein</fullName>
    </submittedName>
</protein>
<sequence>MYNPNRPLGHTSHPPTLPPRPPKLLFDLPIPQATIDKYKHTKLPHASFHPYRTSSRRTQKSFRQATAHKPQQGCSPLDAGVEGIMGTQVESLRSLSHSIKESHLHDALPSRPNPIIRTPDYPQPPSLNPVPRGLTLPPCSKVTHTVSPHSTIPDSSIYTSQPPNLLSARVRAQIRASPNPPAYEQAVPYQPPNSPAPSVPAAPRSRDSVGSRRTRRYTNLNVIAPENAHEVGSPNYGLNIEGRLRHQTPTQIGSQLILFPSDSPQLASGLSFVASVHGPTAVPTVIVSSDEGPPTSIPVTHQSHTALMAVPQSIHPAQTELSPVKTETCHRTQLEKESISNETTSIHSDVPYWLESFIHALTTLALHLVDHLAIILATFLLIILGFFHVVISCLLLIVAMFLDIASFLLVGIFNILTCHFSSTLYTFTPSFIRHAWGFASKSTWASTCVARISEAPYQEHEWGRDPRKQWRDLAHGIRKGRRGDVEMGHGDVEESQGNLRQSESSTYISNGKGNSQTHHKSFESGPQGQRHSALENASHETEGYGRMGRINGDVEQQRQGEITGSLPITTTSAACVDDTPLTPSFSDSSSLQVEISPHVHFSRPEATNLITHSPLFPITTRRPTPFVRNATPPARYPTPPPPAPAPMSSAHMILPSDIPHCDGRTSAGVKTEYGFLNAKHQQHSIPSVPMKGMDMTHRSVDMKDVRDIVRTECGPLRLR</sequence>
<feature type="compositionally biased region" description="Polar residues" evidence="1">
    <location>
        <begin position="142"/>
        <end position="161"/>
    </location>
</feature>
<evidence type="ECO:0000256" key="2">
    <source>
        <dbReference type="SAM" id="Phobius"/>
    </source>
</evidence>
<comment type="caution">
    <text evidence="3">The sequence shown here is derived from an EMBL/GenBank/DDBJ whole genome shotgun (WGS) entry which is preliminary data.</text>
</comment>
<dbReference type="Proteomes" id="UP000289152">
    <property type="component" value="Unassembled WGS sequence"/>
</dbReference>
<keyword evidence="2" id="KW-0472">Membrane</keyword>
<feature type="compositionally biased region" description="Pro residues" evidence="1">
    <location>
        <begin position="634"/>
        <end position="644"/>
    </location>
</feature>
<feature type="region of interest" description="Disordered" evidence="1">
    <location>
        <begin position="616"/>
        <end position="644"/>
    </location>
</feature>
<dbReference type="VEuPathDB" id="FungiDB:TREMEDRAFT_59621"/>
<keyword evidence="2" id="KW-1133">Transmembrane helix</keyword>
<evidence type="ECO:0000313" key="3">
    <source>
        <dbReference type="EMBL" id="RXK37692.1"/>
    </source>
</evidence>
<evidence type="ECO:0000313" key="4">
    <source>
        <dbReference type="Proteomes" id="UP000289152"/>
    </source>
</evidence>